<feature type="transmembrane region" description="Helical" evidence="2">
    <location>
        <begin position="346"/>
        <end position="366"/>
    </location>
</feature>
<protein>
    <recommendedName>
        <fullName evidence="5">Integral membrane protein</fullName>
    </recommendedName>
</protein>
<comment type="caution">
    <text evidence="3">The sequence shown here is derived from an EMBL/GenBank/DDBJ whole genome shotgun (WGS) entry which is preliminary data.</text>
</comment>
<sequence length="511" mass="53809">MRESRLLPGSPPDHGPAGLPHTGRHDARPRSGGGPAGARLWPAAVAAVFVTAQLTLVAPGLGLGWDETVYVSQVGRQGPAAFFSAPRARGITFLAAPVAAVTTSTGALRVWLAVLSGVGLFLALRAWRALLPAPVLALAGALFATLWFTLYYGPQAMPNLWVAYGALAAAGFFLRAVRDPGDSRALVGLGVAVGWVALMRPPDAVWLVLPLAGASLLVRAWRRPVLLCVLAAGALAGGAEWLVEAYVRYGGLAARLRRAGEIQGGLGWYVAVDDHVRALGGRTLCRPCDVPWRHPVTALWFLALPLLVAGGVRAAVRTPHRTAVNAAAVTGLVLALPYLFTVDYAAPRFLLPAYALLALPVAVLLVRLVRLRTAWRPALVGLCALALAGHLLVQYTVLGSVTRRVRADTVTHARIVAVLRAHGVRPPCVVTGEEAVRLAYRAGCASRQPGGPDASITPAGLARTALRQPVAVLLSHGRPAPAYARGWPSHPLPDLPRRPDFRVLVSPSAKP</sequence>
<gene>
    <name evidence="3" type="ORF">RND61_12165</name>
</gene>
<feature type="transmembrane region" description="Helical" evidence="2">
    <location>
        <begin position="156"/>
        <end position="174"/>
    </location>
</feature>
<feature type="transmembrane region" description="Helical" evidence="2">
    <location>
        <begin position="131"/>
        <end position="150"/>
    </location>
</feature>
<feature type="transmembrane region" description="Helical" evidence="2">
    <location>
        <begin position="204"/>
        <end position="221"/>
    </location>
</feature>
<dbReference type="EMBL" id="JAWCTQ010000012">
    <property type="protein sequence ID" value="MDT9682820.1"/>
    <property type="molecule type" value="Genomic_DNA"/>
</dbReference>
<dbReference type="Proteomes" id="UP001250181">
    <property type="component" value="Unassembled WGS sequence"/>
</dbReference>
<feature type="region of interest" description="Disordered" evidence="1">
    <location>
        <begin position="485"/>
        <end position="511"/>
    </location>
</feature>
<feature type="transmembrane region" description="Helical" evidence="2">
    <location>
        <begin position="226"/>
        <end position="243"/>
    </location>
</feature>
<keyword evidence="2" id="KW-0472">Membrane</keyword>
<feature type="transmembrane region" description="Helical" evidence="2">
    <location>
        <begin position="298"/>
        <end position="316"/>
    </location>
</feature>
<feature type="transmembrane region" description="Helical" evidence="2">
    <location>
        <begin position="323"/>
        <end position="340"/>
    </location>
</feature>
<accession>A0ABU3QJ67</accession>
<reference evidence="3 4" key="1">
    <citation type="submission" date="2023-09" db="EMBL/GenBank/DDBJ databases">
        <title>Streptomyces sp. nov.: A antagonism against Alternaria gaisen Producing Streptochlin, Isolated from Tamarix root soil.</title>
        <authorList>
            <person name="Chen Y."/>
        </authorList>
    </citation>
    <scope>NUCLEOTIDE SEQUENCE [LARGE SCALE GENOMIC DNA]</scope>
    <source>
        <strain evidence="3 4">TRM76323</strain>
    </source>
</reference>
<evidence type="ECO:0000256" key="2">
    <source>
        <dbReference type="SAM" id="Phobius"/>
    </source>
</evidence>
<evidence type="ECO:0000313" key="3">
    <source>
        <dbReference type="EMBL" id="MDT9682820.1"/>
    </source>
</evidence>
<feature type="region of interest" description="Disordered" evidence="1">
    <location>
        <begin position="1"/>
        <end position="35"/>
    </location>
</feature>
<dbReference type="RefSeq" id="WP_315877900.1">
    <property type="nucleotide sequence ID" value="NZ_JAWCTQ010000012.1"/>
</dbReference>
<evidence type="ECO:0000313" key="4">
    <source>
        <dbReference type="Proteomes" id="UP001250181"/>
    </source>
</evidence>
<evidence type="ECO:0000256" key="1">
    <source>
        <dbReference type="SAM" id="MobiDB-lite"/>
    </source>
</evidence>
<organism evidence="3 4">
    <name type="scientific">Streptomyces tamarix</name>
    <dbReference type="NCBI Taxonomy" id="3078565"/>
    <lineage>
        <taxon>Bacteria</taxon>
        <taxon>Bacillati</taxon>
        <taxon>Actinomycetota</taxon>
        <taxon>Actinomycetes</taxon>
        <taxon>Kitasatosporales</taxon>
        <taxon>Streptomycetaceae</taxon>
        <taxon>Streptomyces</taxon>
    </lineage>
</organism>
<keyword evidence="2" id="KW-0812">Transmembrane</keyword>
<keyword evidence="2" id="KW-1133">Transmembrane helix</keyword>
<keyword evidence="4" id="KW-1185">Reference proteome</keyword>
<evidence type="ECO:0008006" key="5">
    <source>
        <dbReference type="Google" id="ProtNLM"/>
    </source>
</evidence>
<feature type="transmembrane region" description="Helical" evidence="2">
    <location>
        <begin position="40"/>
        <end position="61"/>
    </location>
</feature>
<name>A0ABU3QJ67_9ACTN</name>
<proteinExistence type="predicted"/>
<feature type="transmembrane region" description="Helical" evidence="2">
    <location>
        <begin position="378"/>
        <end position="398"/>
    </location>
</feature>